<dbReference type="Proteomes" id="UP000004994">
    <property type="component" value="Chromosome 11"/>
</dbReference>
<evidence type="ECO:0000313" key="2">
    <source>
        <dbReference type="Proteomes" id="UP000004994"/>
    </source>
</evidence>
<protein>
    <submittedName>
        <fullName evidence="1">Uncharacterized protein</fullName>
    </submittedName>
</protein>
<sequence length="65" mass="7555">MLPKLKYEELDLMKEKLSNDEILEEQSHDSVAWEGDISNLIDLFFSFVSGSTTTFSSDINISWFY</sequence>
<reference evidence="1" key="1">
    <citation type="journal article" date="2012" name="Nature">
        <title>The tomato genome sequence provides insights into fleshy fruit evolution.</title>
        <authorList>
            <consortium name="Tomato Genome Consortium"/>
        </authorList>
    </citation>
    <scope>NUCLEOTIDE SEQUENCE [LARGE SCALE GENOMIC DNA]</scope>
    <source>
        <strain evidence="1">cv. Heinz 1706</strain>
    </source>
</reference>
<keyword evidence="2" id="KW-1185">Reference proteome</keyword>
<name>A0A3Q7IXZ6_SOLLC</name>
<organism evidence="1">
    <name type="scientific">Solanum lycopersicum</name>
    <name type="common">Tomato</name>
    <name type="synonym">Lycopersicon esculentum</name>
    <dbReference type="NCBI Taxonomy" id="4081"/>
    <lineage>
        <taxon>Eukaryota</taxon>
        <taxon>Viridiplantae</taxon>
        <taxon>Streptophyta</taxon>
        <taxon>Embryophyta</taxon>
        <taxon>Tracheophyta</taxon>
        <taxon>Spermatophyta</taxon>
        <taxon>Magnoliopsida</taxon>
        <taxon>eudicotyledons</taxon>
        <taxon>Gunneridae</taxon>
        <taxon>Pentapetalae</taxon>
        <taxon>asterids</taxon>
        <taxon>lamiids</taxon>
        <taxon>Solanales</taxon>
        <taxon>Solanaceae</taxon>
        <taxon>Solanoideae</taxon>
        <taxon>Solaneae</taxon>
        <taxon>Solanum</taxon>
        <taxon>Solanum subgen. Lycopersicon</taxon>
    </lineage>
</organism>
<dbReference type="EnsemblPlants" id="Solyc11g065193.1.1">
    <property type="protein sequence ID" value="Solyc11g065193.1.1"/>
    <property type="gene ID" value="Solyc11g065193.1"/>
</dbReference>
<evidence type="ECO:0000313" key="1">
    <source>
        <dbReference type="EnsemblPlants" id="Solyc11g065193.1.1"/>
    </source>
</evidence>
<reference evidence="1" key="2">
    <citation type="submission" date="2019-01" db="UniProtKB">
        <authorList>
            <consortium name="EnsemblPlants"/>
        </authorList>
    </citation>
    <scope>IDENTIFICATION</scope>
    <source>
        <strain evidence="1">cv. Heinz 1706</strain>
    </source>
</reference>
<dbReference type="Gramene" id="Solyc11g065193.1.1">
    <property type="protein sequence ID" value="Solyc11g065193.1.1"/>
    <property type="gene ID" value="Solyc11g065193.1"/>
</dbReference>
<proteinExistence type="predicted"/>
<dbReference type="InParanoid" id="A0A3Q7IXZ6"/>
<dbReference type="AlphaFoldDB" id="A0A3Q7IXZ6"/>
<accession>A0A3Q7IXZ6</accession>